<dbReference type="InterPro" id="IPR012292">
    <property type="entry name" value="Globin/Proto"/>
</dbReference>
<feature type="region of interest" description="Disordered" evidence="1">
    <location>
        <begin position="385"/>
        <end position="416"/>
    </location>
</feature>
<dbReference type="Proteomes" id="UP001162131">
    <property type="component" value="Unassembled WGS sequence"/>
</dbReference>
<dbReference type="InterPro" id="IPR009050">
    <property type="entry name" value="Globin-like_sf"/>
</dbReference>
<accession>A0AAU9KFW2</accession>
<dbReference type="GO" id="GO:0020037">
    <property type="term" value="F:heme binding"/>
    <property type="evidence" value="ECO:0007669"/>
    <property type="project" value="InterPro"/>
</dbReference>
<evidence type="ECO:0000313" key="3">
    <source>
        <dbReference type="Proteomes" id="UP001162131"/>
    </source>
</evidence>
<dbReference type="SUPFAM" id="SSF46458">
    <property type="entry name" value="Globin-like"/>
    <property type="match status" value="1"/>
</dbReference>
<dbReference type="Gene3D" id="1.10.490.10">
    <property type="entry name" value="Globins"/>
    <property type="match status" value="1"/>
</dbReference>
<name>A0AAU9KFW2_9CILI</name>
<protein>
    <submittedName>
        <fullName evidence="2">Uncharacterized protein</fullName>
    </submittedName>
</protein>
<dbReference type="GO" id="GO:0019825">
    <property type="term" value="F:oxygen binding"/>
    <property type="evidence" value="ECO:0007669"/>
    <property type="project" value="InterPro"/>
</dbReference>
<dbReference type="AlphaFoldDB" id="A0AAU9KFW2"/>
<comment type="caution">
    <text evidence="2">The sequence shown here is derived from an EMBL/GenBank/DDBJ whole genome shotgun (WGS) entry which is preliminary data.</text>
</comment>
<keyword evidence="3" id="KW-1185">Reference proteome</keyword>
<sequence>MDIPVILQDLKDYHHKISERDEIKNFKEGSRTIEDESIDQDIFDGVINKEDCVQDLFLQKLNNLLPKTAKCQKLHLFSLFAKHLDSIRVFVNIPTTILRVENISVPFLMKTLKNGAIISRPCIDNEFFKLNPKKNDDFNPIFCYKVENKEIITFRSIESAQTIWKSAKKPAIMQYYVQSFTNPASITRVLWKIGCNLKFFNIINRNLPARTKSESTTDFTPKKPTRKIYRPSSDFRCSSTFSQISKSIIANKPQNYLSTTEFSDINVTNGENDEFLNKDIPLLTKENLQRFSDNFISNEFIVNSQKPKSCIGAEIKGKFPELEKMVSEITNFLNVKVFKDDGIKGLVLDFIQDKDKNWVLIDCKECAFTNKLGLELNKIGDRKSSSLSSRRRKSSDLPQNSKNKIESSKRYSETSFTESDEKEKTYDLPFRIRSKSKEYCKPEVQEKDIIDRIHKVNEKIDRIVSHAHSTSLCALDFREQSIQAYKMRYNLRPFLSPIPPSELYECPLNSTLKIENASFIKDSLNSDKNNLCIRKHLKNVADNLDEAKFKTKLSKVNKNLSEKYGGEQFWNQFILSLYNKILANDSLTKYFKKTKLETFGMIMHGMFTIFNGMVNLEFRRNIRSSHHNLGITDHEFESYSDIFESTLYEFQIEEIDRQLMMSQVKSLKCLVTKGI</sequence>
<reference evidence="2" key="1">
    <citation type="submission" date="2021-09" db="EMBL/GenBank/DDBJ databases">
        <authorList>
            <consortium name="AG Swart"/>
            <person name="Singh M."/>
            <person name="Singh A."/>
            <person name="Seah K."/>
            <person name="Emmerich C."/>
        </authorList>
    </citation>
    <scope>NUCLEOTIDE SEQUENCE</scope>
    <source>
        <strain evidence="2">ATCC30299</strain>
    </source>
</reference>
<gene>
    <name evidence="2" type="ORF">BSTOLATCC_MIC61190</name>
</gene>
<dbReference type="EMBL" id="CAJZBQ010000058">
    <property type="protein sequence ID" value="CAG9334578.1"/>
    <property type="molecule type" value="Genomic_DNA"/>
</dbReference>
<proteinExistence type="predicted"/>
<organism evidence="2 3">
    <name type="scientific">Blepharisma stoltei</name>
    <dbReference type="NCBI Taxonomy" id="1481888"/>
    <lineage>
        <taxon>Eukaryota</taxon>
        <taxon>Sar</taxon>
        <taxon>Alveolata</taxon>
        <taxon>Ciliophora</taxon>
        <taxon>Postciliodesmatophora</taxon>
        <taxon>Heterotrichea</taxon>
        <taxon>Heterotrichida</taxon>
        <taxon>Blepharismidae</taxon>
        <taxon>Blepharisma</taxon>
    </lineage>
</organism>
<evidence type="ECO:0000256" key="1">
    <source>
        <dbReference type="SAM" id="MobiDB-lite"/>
    </source>
</evidence>
<feature type="compositionally biased region" description="Basic and acidic residues" evidence="1">
    <location>
        <begin position="403"/>
        <end position="412"/>
    </location>
</feature>
<evidence type="ECO:0000313" key="2">
    <source>
        <dbReference type="EMBL" id="CAG9334578.1"/>
    </source>
</evidence>